<dbReference type="Gene3D" id="3.40.630.30">
    <property type="match status" value="1"/>
</dbReference>
<dbReference type="InterPro" id="IPR038740">
    <property type="entry name" value="BioF2-like_GNAT_dom"/>
</dbReference>
<gene>
    <name evidence="2" type="ORF">PG1C_10950</name>
</gene>
<dbReference type="HOGENOM" id="CLU_046277_0_0_4"/>
<feature type="domain" description="BioF2-like acetyltransferase" evidence="1">
    <location>
        <begin position="115"/>
        <end position="253"/>
    </location>
</feature>
<keyword evidence="3" id="KW-1185">Reference proteome</keyword>
<sequence>MQEPGRLTSLSNFYTPLYAPLLLRDGLNASTWPEDSLPACALAATTHFLRHNAPRPAVIQLQPLDIADAFYPAMRNALITAGYAVDSYFCFGNWTLPCRGLRFADYFARRPSALQNTMHRARKKLERAGAWKIDIHTQSGESLGAAITAFETIYQRSWKPSEAFPDFVRRLCALAAQRGWLRLGVLSLNGVALASQIWLVDQGKAAIFKLAYDPDAARYSPGSLLTAALMEYVLEHDAVDEIDYLSGDDPYKQDWMSHRRERHGLIAFDLAMPRGLFAAARHYGGKELRIWRTGRTA</sequence>
<accession>A0A0C5JCX0</accession>
<evidence type="ECO:0000313" key="3">
    <source>
        <dbReference type="Proteomes" id="UP000061603"/>
    </source>
</evidence>
<organism evidence="2 3">
    <name type="scientific">Rugosibacter aromaticivorans</name>
    <dbReference type="NCBI Taxonomy" id="1565605"/>
    <lineage>
        <taxon>Bacteria</taxon>
        <taxon>Pseudomonadati</taxon>
        <taxon>Pseudomonadota</taxon>
        <taxon>Betaproteobacteria</taxon>
        <taxon>Nitrosomonadales</taxon>
        <taxon>Sterolibacteriaceae</taxon>
        <taxon>Rugosibacter</taxon>
    </lineage>
</organism>
<dbReference type="EMBL" id="CP010554">
    <property type="protein sequence ID" value="AJP49614.1"/>
    <property type="molecule type" value="Genomic_DNA"/>
</dbReference>
<evidence type="ECO:0000313" key="2">
    <source>
        <dbReference type="EMBL" id="AJP49614.1"/>
    </source>
</evidence>
<name>A0A0C5JCX0_9PROT</name>
<dbReference type="Pfam" id="PF13480">
    <property type="entry name" value="Acetyltransf_6"/>
    <property type="match status" value="1"/>
</dbReference>
<reference evidence="2 3" key="1">
    <citation type="journal article" date="2015" name="Genome Announc.">
        <title>Complete Genome Sequence of a Novel Bacterium within the Family Rhodocyclaceae That Degrades Polycyclic Aromatic Hydrocarbons.</title>
        <authorList>
            <person name="Singleton D.R."/>
            <person name="Dickey A.N."/>
            <person name="Scholl E.H."/>
            <person name="Wright F.A."/>
            <person name="Aitken M.D."/>
        </authorList>
    </citation>
    <scope>NUCLEOTIDE SEQUENCE [LARGE SCALE GENOMIC DNA]</scope>
    <source>
        <strain evidence="3">PG1-Ca6</strain>
    </source>
</reference>
<protein>
    <recommendedName>
        <fullName evidence="1">BioF2-like acetyltransferase domain-containing protein</fullName>
    </recommendedName>
</protein>
<dbReference type="STRING" id="1565605.PG1C_10950"/>
<dbReference type="InterPro" id="IPR016181">
    <property type="entry name" value="Acyl_CoA_acyltransferase"/>
</dbReference>
<dbReference type="SUPFAM" id="SSF55729">
    <property type="entry name" value="Acyl-CoA N-acyltransferases (Nat)"/>
    <property type="match status" value="1"/>
</dbReference>
<proteinExistence type="predicted"/>
<dbReference type="Proteomes" id="UP000061603">
    <property type="component" value="Chromosome"/>
</dbReference>
<dbReference type="KEGG" id="rbu:PG1C_10950"/>
<evidence type="ECO:0000259" key="1">
    <source>
        <dbReference type="Pfam" id="PF13480"/>
    </source>
</evidence>
<dbReference type="AlphaFoldDB" id="A0A0C5JCX0"/>
<dbReference type="PATRIC" id="fig|1565605.3.peg.2327"/>